<keyword evidence="2" id="KW-0805">Transcription regulation</keyword>
<dbReference type="GO" id="GO:0003677">
    <property type="term" value="F:DNA binding"/>
    <property type="evidence" value="ECO:0007669"/>
    <property type="project" value="UniProtKB-KW"/>
</dbReference>
<sequence>MNISDMIKSLGMTAPVPPRAPLPPLLLTRLTSPVSTVVKKNTRIPSNFAKRSILEHGNPRKKTSKMPKPRRSRIVFDFTKQELARYFHMPQREAAKYLGVAVITVKRNCKRLGIKWPYREAKLKQIRDAKVVAPLHEMQQPNRLPSFDSIVLLSEAA</sequence>
<evidence type="ECO:0000256" key="6">
    <source>
        <dbReference type="ARBA" id="ARBA00023242"/>
    </source>
</evidence>
<dbReference type="EnsemblProtists" id="PYU1_T009735">
    <property type="protein sequence ID" value="PYU1_T009735"/>
    <property type="gene ID" value="PYU1_G009717"/>
</dbReference>
<protein>
    <recommendedName>
        <fullName evidence="7">RWP-RK domain-containing protein</fullName>
    </recommendedName>
</protein>
<dbReference type="AlphaFoldDB" id="K3WXN7"/>
<comment type="function">
    <text evidence="1">Putative transcription factor.</text>
</comment>
<keyword evidence="5" id="KW-0804">Transcription</keyword>
<dbReference type="Proteomes" id="UP000019132">
    <property type="component" value="Unassembled WGS sequence"/>
</dbReference>
<name>K3WXN7_GLOUD</name>
<dbReference type="EMBL" id="GL376615">
    <property type="status" value="NOT_ANNOTATED_CDS"/>
    <property type="molecule type" value="Genomic_DNA"/>
</dbReference>
<evidence type="ECO:0000313" key="8">
    <source>
        <dbReference type="EnsemblProtists" id="PYU1_T009735"/>
    </source>
</evidence>
<evidence type="ECO:0000256" key="5">
    <source>
        <dbReference type="ARBA" id="ARBA00023163"/>
    </source>
</evidence>
<accession>K3WXN7</accession>
<reference evidence="9" key="1">
    <citation type="journal article" date="2010" name="Genome Biol.">
        <title>Genome sequence of the necrotrophic plant pathogen Pythium ultimum reveals original pathogenicity mechanisms and effector repertoire.</title>
        <authorList>
            <person name="Levesque C.A."/>
            <person name="Brouwer H."/>
            <person name="Cano L."/>
            <person name="Hamilton J.P."/>
            <person name="Holt C."/>
            <person name="Huitema E."/>
            <person name="Raffaele S."/>
            <person name="Robideau G.P."/>
            <person name="Thines M."/>
            <person name="Win J."/>
            <person name="Zerillo M.M."/>
            <person name="Beakes G.W."/>
            <person name="Boore J.L."/>
            <person name="Busam D."/>
            <person name="Dumas B."/>
            <person name="Ferriera S."/>
            <person name="Fuerstenberg S.I."/>
            <person name="Gachon C.M."/>
            <person name="Gaulin E."/>
            <person name="Govers F."/>
            <person name="Grenville-Briggs L."/>
            <person name="Horner N."/>
            <person name="Hostetler J."/>
            <person name="Jiang R.H."/>
            <person name="Johnson J."/>
            <person name="Krajaejun T."/>
            <person name="Lin H."/>
            <person name="Meijer H.J."/>
            <person name="Moore B."/>
            <person name="Morris P."/>
            <person name="Phuntmart V."/>
            <person name="Puiu D."/>
            <person name="Shetty J."/>
            <person name="Stajich J.E."/>
            <person name="Tripathy S."/>
            <person name="Wawra S."/>
            <person name="van West P."/>
            <person name="Whitty B.R."/>
            <person name="Coutinho P.M."/>
            <person name="Henrissat B."/>
            <person name="Martin F."/>
            <person name="Thomas P.D."/>
            <person name="Tyler B.M."/>
            <person name="De Vries R.P."/>
            <person name="Kamoun S."/>
            <person name="Yandell M."/>
            <person name="Tisserat N."/>
            <person name="Buell C.R."/>
        </authorList>
    </citation>
    <scope>NUCLEOTIDE SEQUENCE</scope>
    <source>
        <strain evidence="9">DAOM:BR144</strain>
    </source>
</reference>
<dbReference type="InterPro" id="IPR044607">
    <property type="entry name" value="RKD-like"/>
</dbReference>
<evidence type="ECO:0000256" key="2">
    <source>
        <dbReference type="ARBA" id="ARBA00023015"/>
    </source>
</evidence>
<evidence type="ECO:0000256" key="1">
    <source>
        <dbReference type="ARBA" id="ARBA00004049"/>
    </source>
</evidence>
<keyword evidence="4" id="KW-0238">DNA-binding</keyword>
<dbReference type="InterPro" id="IPR003035">
    <property type="entry name" value="RWP-RK_dom"/>
</dbReference>
<dbReference type="PROSITE" id="PS51519">
    <property type="entry name" value="RWP_RK"/>
    <property type="match status" value="1"/>
</dbReference>
<keyword evidence="6" id="KW-0539">Nucleus</keyword>
<evidence type="ECO:0000313" key="9">
    <source>
        <dbReference type="Proteomes" id="UP000019132"/>
    </source>
</evidence>
<evidence type="ECO:0000256" key="4">
    <source>
        <dbReference type="ARBA" id="ARBA00023125"/>
    </source>
</evidence>
<organism evidence="8 9">
    <name type="scientific">Globisporangium ultimum (strain ATCC 200006 / CBS 805.95 / DAOM BR144)</name>
    <name type="common">Pythium ultimum</name>
    <dbReference type="NCBI Taxonomy" id="431595"/>
    <lineage>
        <taxon>Eukaryota</taxon>
        <taxon>Sar</taxon>
        <taxon>Stramenopiles</taxon>
        <taxon>Oomycota</taxon>
        <taxon>Peronosporomycetes</taxon>
        <taxon>Pythiales</taxon>
        <taxon>Pythiaceae</taxon>
        <taxon>Globisporangium</taxon>
    </lineage>
</organism>
<dbReference type="HOGENOM" id="CLU_064847_1_0_1"/>
<reference evidence="8" key="3">
    <citation type="submission" date="2015-02" db="UniProtKB">
        <authorList>
            <consortium name="EnsemblProtists"/>
        </authorList>
    </citation>
    <scope>IDENTIFICATION</scope>
    <source>
        <strain evidence="8">DAOM BR144</strain>
    </source>
</reference>
<dbReference type="PANTHER" id="PTHR46373:SF2">
    <property type="entry name" value="RWP-RK DOMAIN-CONTAINING PROTEIN"/>
    <property type="match status" value="1"/>
</dbReference>
<feature type="domain" description="RWP-RK" evidence="7">
    <location>
        <begin position="61"/>
        <end position="144"/>
    </location>
</feature>
<proteinExistence type="predicted"/>
<dbReference type="VEuPathDB" id="FungiDB:PYU1_G009717"/>
<dbReference type="InParanoid" id="K3WXN7"/>
<reference evidence="9" key="2">
    <citation type="submission" date="2010-04" db="EMBL/GenBank/DDBJ databases">
        <authorList>
            <person name="Buell R."/>
            <person name="Hamilton J."/>
            <person name="Hostetler J."/>
        </authorList>
    </citation>
    <scope>NUCLEOTIDE SEQUENCE [LARGE SCALE GENOMIC DNA]</scope>
    <source>
        <strain evidence="9">DAOM:BR144</strain>
    </source>
</reference>
<dbReference type="GO" id="GO:0003700">
    <property type="term" value="F:DNA-binding transcription factor activity"/>
    <property type="evidence" value="ECO:0007669"/>
    <property type="project" value="InterPro"/>
</dbReference>
<keyword evidence="3" id="KW-0175">Coiled coil</keyword>
<evidence type="ECO:0000259" key="7">
    <source>
        <dbReference type="PROSITE" id="PS51519"/>
    </source>
</evidence>
<dbReference type="Pfam" id="PF02042">
    <property type="entry name" value="RWP-RK"/>
    <property type="match status" value="1"/>
</dbReference>
<evidence type="ECO:0000256" key="3">
    <source>
        <dbReference type="ARBA" id="ARBA00023054"/>
    </source>
</evidence>
<dbReference type="eggNOG" id="ENOG502SQR6">
    <property type="taxonomic scope" value="Eukaryota"/>
</dbReference>
<dbReference type="PANTHER" id="PTHR46373">
    <property type="entry name" value="PROTEIN RKD4"/>
    <property type="match status" value="1"/>
</dbReference>
<keyword evidence="9" id="KW-1185">Reference proteome</keyword>